<gene>
    <name evidence="3" type="ORF">F3K02_11390</name>
</gene>
<evidence type="ECO:0000256" key="1">
    <source>
        <dbReference type="SAM" id="MobiDB-lite"/>
    </source>
</evidence>
<dbReference type="Proteomes" id="UP000545507">
    <property type="component" value="Unassembled WGS sequence"/>
</dbReference>
<dbReference type="AlphaFoldDB" id="A0A7Y8GWX7"/>
<feature type="region of interest" description="Disordered" evidence="1">
    <location>
        <begin position="114"/>
        <end position="142"/>
    </location>
</feature>
<reference evidence="3 4" key="1">
    <citation type="submission" date="2019-09" db="EMBL/GenBank/DDBJ databases">
        <title>Hydrogenophaga aromatica sp. nov., isolated from a para-xylene-degrading enrichment culture.</title>
        <authorList>
            <person name="Tancsics A."/>
            <person name="Banerjee S."/>
        </authorList>
    </citation>
    <scope>NUCLEOTIDE SEQUENCE [LARGE SCALE GENOMIC DNA]</scope>
    <source>
        <strain evidence="3 4">D2P1</strain>
    </source>
</reference>
<name>A0A7Y8GWX7_9BURK</name>
<dbReference type="EMBL" id="VYGV01000007">
    <property type="protein sequence ID" value="NWF45848.1"/>
    <property type="molecule type" value="Genomic_DNA"/>
</dbReference>
<evidence type="ECO:0000256" key="2">
    <source>
        <dbReference type="SAM" id="SignalP"/>
    </source>
</evidence>
<sequence length="142" mass="16393">MNTMTFKTPWGRSSGLAKGLALLALAAAGWAATTGTAQARDNVQFSIGLHAPGVAVGVTNAPPVYYQPYVIQHQPYPYPYVRPVVVAPAPVYYYPGHPGRGYGPRWDDRRHWRHDRRHDRRDWRHDRHDHRDGRWDDDDRRR</sequence>
<feature type="signal peptide" evidence="2">
    <location>
        <begin position="1"/>
        <end position="39"/>
    </location>
</feature>
<evidence type="ECO:0000313" key="4">
    <source>
        <dbReference type="Proteomes" id="UP000545507"/>
    </source>
</evidence>
<protein>
    <submittedName>
        <fullName evidence="3">Uncharacterized protein</fullName>
    </submittedName>
</protein>
<keyword evidence="2" id="KW-0732">Signal</keyword>
<feature type="compositionally biased region" description="Basic and acidic residues" evidence="1">
    <location>
        <begin position="120"/>
        <end position="142"/>
    </location>
</feature>
<accession>A0A7Y8GWX7</accession>
<feature type="chain" id="PRO_5031315112" evidence="2">
    <location>
        <begin position="40"/>
        <end position="142"/>
    </location>
</feature>
<dbReference type="RefSeq" id="WP_177135731.1">
    <property type="nucleotide sequence ID" value="NZ_JAGPWB010000047.1"/>
</dbReference>
<proteinExistence type="predicted"/>
<evidence type="ECO:0000313" key="3">
    <source>
        <dbReference type="EMBL" id="NWF45848.1"/>
    </source>
</evidence>
<comment type="caution">
    <text evidence="3">The sequence shown here is derived from an EMBL/GenBank/DDBJ whole genome shotgun (WGS) entry which is preliminary data.</text>
</comment>
<organism evidence="3 4">
    <name type="scientific">Hydrogenophaga aromaticivorans</name>
    <dbReference type="NCBI Taxonomy" id="2610898"/>
    <lineage>
        <taxon>Bacteria</taxon>
        <taxon>Pseudomonadati</taxon>
        <taxon>Pseudomonadota</taxon>
        <taxon>Betaproteobacteria</taxon>
        <taxon>Burkholderiales</taxon>
        <taxon>Comamonadaceae</taxon>
        <taxon>Hydrogenophaga</taxon>
    </lineage>
</organism>
<keyword evidence="4" id="KW-1185">Reference proteome</keyword>